<dbReference type="InterPro" id="IPR013325">
    <property type="entry name" value="RNA_pol_sigma_r2"/>
</dbReference>
<keyword evidence="5" id="KW-0804">Transcription</keyword>
<dbReference type="GO" id="GO:0006352">
    <property type="term" value="P:DNA-templated transcription initiation"/>
    <property type="evidence" value="ECO:0007669"/>
    <property type="project" value="InterPro"/>
</dbReference>
<dbReference type="Pfam" id="PF04542">
    <property type="entry name" value="Sigma70_r2"/>
    <property type="match status" value="1"/>
</dbReference>
<dbReference type="SUPFAM" id="SSF88659">
    <property type="entry name" value="Sigma3 and sigma4 domains of RNA polymerase sigma factors"/>
    <property type="match status" value="1"/>
</dbReference>
<dbReference type="NCBIfam" id="NF007228">
    <property type="entry name" value="PRK09646.1"/>
    <property type="match status" value="1"/>
</dbReference>
<dbReference type="PANTHER" id="PTHR43133">
    <property type="entry name" value="RNA POLYMERASE ECF-TYPE SIGMA FACTO"/>
    <property type="match status" value="1"/>
</dbReference>
<dbReference type="Pfam" id="PF04545">
    <property type="entry name" value="Sigma70_r4"/>
    <property type="match status" value="1"/>
</dbReference>
<evidence type="ECO:0000313" key="9">
    <source>
        <dbReference type="EMBL" id="VZO36696.1"/>
    </source>
</evidence>
<evidence type="ECO:0000256" key="3">
    <source>
        <dbReference type="ARBA" id="ARBA00023082"/>
    </source>
</evidence>
<dbReference type="Proteomes" id="UP000419743">
    <property type="component" value="Unassembled WGS sequence"/>
</dbReference>
<protein>
    <submittedName>
        <fullName evidence="9">ECF RNA polymerase sigma factor SigK</fullName>
    </submittedName>
</protein>
<dbReference type="CDD" id="cd06171">
    <property type="entry name" value="Sigma70_r4"/>
    <property type="match status" value="1"/>
</dbReference>
<dbReference type="InterPro" id="IPR007627">
    <property type="entry name" value="RNA_pol_sigma70_r2"/>
</dbReference>
<feature type="domain" description="RNA polymerase sigma-70 region 2" evidence="7">
    <location>
        <begin position="79"/>
        <end position="145"/>
    </location>
</feature>
<feature type="domain" description="RNA polymerase sigma-70 region 4" evidence="8">
    <location>
        <begin position="182"/>
        <end position="230"/>
    </location>
</feature>
<keyword evidence="3" id="KW-0731">Sigma factor</keyword>
<sequence length="239" mass="26051">MPEFSPETPAGGERRAAAGRARARVGPACGALRDTGTVSNQGPGLRGTTPGATTGSRDQLGVLMQRAAAGDQDAFATIYDATAPVVHGVARRVLRDPDLAAEVTQEVMLEAWRTASRFDGARGSVMAWLTTMTRRRAVDRVRSEQSHRDRDERVAAGDFRRPFDEVAETAERRAEVLDVHRCLDSLTDLQRDAVVTAFYGGQTYREVAQSRGASLPTVKSRIRDGLNRLRRCLDGMQSP</sequence>
<evidence type="ECO:0000256" key="5">
    <source>
        <dbReference type="ARBA" id="ARBA00023163"/>
    </source>
</evidence>
<accession>A0A7M4DIC4</accession>
<dbReference type="GO" id="GO:0003677">
    <property type="term" value="F:DNA binding"/>
    <property type="evidence" value="ECO:0007669"/>
    <property type="project" value="UniProtKB-KW"/>
</dbReference>
<evidence type="ECO:0000259" key="8">
    <source>
        <dbReference type="Pfam" id="PF04545"/>
    </source>
</evidence>
<dbReference type="GO" id="GO:0016987">
    <property type="term" value="F:sigma factor activity"/>
    <property type="evidence" value="ECO:0007669"/>
    <property type="project" value="UniProtKB-KW"/>
</dbReference>
<feature type="region of interest" description="Disordered" evidence="6">
    <location>
        <begin position="1"/>
        <end position="56"/>
    </location>
</feature>
<reference evidence="9 10" key="1">
    <citation type="submission" date="2019-11" db="EMBL/GenBank/DDBJ databases">
        <authorList>
            <person name="Criscuolo A."/>
        </authorList>
    </citation>
    <scope>NUCLEOTIDE SEQUENCE [LARGE SCALE GENOMIC DNA]</scope>
    <source>
        <strain evidence="9">CIP111667</strain>
    </source>
</reference>
<keyword evidence="10" id="KW-1185">Reference proteome</keyword>
<proteinExistence type="inferred from homology"/>
<evidence type="ECO:0000256" key="2">
    <source>
        <dbReference type="ARBA" id="ARBA00023015"/>
    </source>
</evidence>
<dbReference type="AlphaFoldDB" id="A0A7M4DIC4"/>
<dbReference type="PANTHER" id="PTHR43133:SF66">
    <property type="entry name" value="ECF RNA POLYMERASE SIGMA FACTOR SIGK"/>
    <property type="match status" value="1"/>
</dbReference>
<evidence type="ECO:0000256" key="6">
    <source>
        <dbReference type="SAM" id="MobiDB-lite"/>
    </source>
</evidence>
<dbReference type="Gene3D" id="1.10.10.10">
    <property type="entry name" value="Winged helix-like DNA-binding domain superfamily/Winged helix DNA-binding domain"/>
    <property type="match status" value="1"/>
</dbReference>
<dbReference type="RefSeq" id="WP_231955175.1">
    <property type="nucleotide sequence ID" value="NZ_CACRYJ010000025.1"/>
</dbReference>
<evidence type="ECO:0000256" key="1">
    <source>
        <dbReference type="ARBA" id="ARBA00010641"/>
    </source>
</evidence>
<dbReference type="NCBIfam" id="TIGR02937">
    <property type="entry name" value="sigma70-ECF"/>
    <property type="match status" value="1"/>
</dbReference>
<comment type="caution">
    <text evidence="9">The sequence shown here is derived from an EMBL/GenBank/DDBJ whole genome shotgun (WGS) entry which is preliminary data.</text>
</comment>
<dbReference type="InterPro" id="IPR013324">
    <property type="entry name" value="RNA_pol_sigma_r3/r4-like"/>
</dbReference>
<dbReference type="EMBL" id="CACRYJ010000025">
    <property type="protein sequence ID" value="VZO36696.1"/>
    <property type="molecule type" value="Genomic_DNA"/>
</dbReference>
<name>A0A7M4DIC4_9MICO</name>
<dbReference type="InterPro" id="IPR036388">
    <property type="entry name" value="WH-like_DNA-bd_sf"/>
</dbReference>
<keyword evidence="4" id="KW-0238">DNA-binding</keyword>
<feature type="compositionally biased region" description="Low complexity" evidence="6">
    <location>
        <begin position="18"/>
        <end position="31"/>
    </location>
</feature>
<dbReference type="InterPro" id="IPR007630">
    <property type="entry name" value="RNA_pol_sigma70_r4"/>
</dbReference>
<comment type="similarity">
    <text evidence="1">Belongs to the sigma-70 factor family. ECF subfamily.</text>
</comment>
<evidence type="ECO:0000313" key="10">
    <source>
        <dbReference type="Proteomes" id="UP000419743"/>
    </source>
</evidence>
<dbReference type="InterPro" id="IPR014284">
    <property type="entry name" value="RNA_pol_sigma-70_dom"/>
</dbReference>
<keyword evidence="2" id="KW-0805">Transcription regulation</keyword>
<dbReference type="SUPFAM" id="SSF88946">
    <property type="entry name" value="Sigma2 domain of RNA polymerase sigma factors"/>
    <property type="match status" value="1"/>
</dbReference>
<dbReference type="InterPro" id="IPR039425">
    <property type="entry name" value="RNA_pol_sigma-70-like"/>
</dbReference>
<dbReference type="Gene3D" id="1.10.1740.10">
    <property type="match status" value="1"/>
</dbReference>
<organism evidence="9 10">
    <name type="scientific">Occultella aeris</name>
    <dbReference type="NCBI Taxonomy" id="2761496"/>
    <lineage>
        <taxon>Bacteria</taxon>
        <taxon>Bacillati</taxon>
        <taxon>Actinomycetota</taxon>
        <taxon>Actinomycetes</taxon>
        <taxon>Micrococcales</taxon>
        <taxon>Ruaniaceae</taxon>
        <taxon>Occultella</taxon>
    </lineage>
</organism>
<evidence type="ECO:0000256" key="4">
    <source>
        <dbReference type="ARBA" id="ARBA00023125"/>
    </source>
</evidence>
<gene>
    <name evidence="9" type="primary">sigK_2</name>
    <name evidence="9" type="ORF">HALOF300_01875</name>
</gene>
<evidence type="ECO:0000259" key="7">
    <source>
        <dbReference type="Pfam" id="PF04542"/>
    </source>
</evidence>